<evidence type="ECO:0000256" key="1">
    <source>
        <dbReference type="ARBA" id="ARBA00004245"/>
    </source>
</evidence>
<feature type="repeat" description="ARM" evidence="18">
    <location>
        <begin position="1200"/>
        <end position="1242"/>
    </location>
</feature>
<feature type="region of interest" description="Disordered" evidence="20">
    <location>
        <begin position="684"/>
        <end position="704"/>
    </location>
</feature>
<comment type="similarity">
    <text evidence="4">Belongs to the MICOS complex subunit Mic60 family.</text>
</comment>
<dbReference type="SMART" id="SM00185">
    <property type="entry name" value="ARM"/>
    <property type="match status" value="18"/>
</dbReference>
<keyword evidence="23" id="KW-1185">Reference proteome</keyword>
<evidence type="ECO:0000256" key="13">
    <source>
        <dbReference type="ARBA" id="ARBA00022989"/>
    </source>
</evidence>
<comment type="subcellular location">
    <subcellularLocation>
        <location evidence="3">Cell membrane</location>
        <topology evidence="3">Peripheral membrane protein</topology>
        <orientation evidence="3">Cytoplasmic side</orientation>
    </subcellularLocation>
    <subcellularLocation>
        <location evidence="1">Cytoplasm</location>
        <location evidence="1">Cytoskeleton</location>
    </subcellularLocation>
    <subcellularLocation>
        <location evidence="2">Mitochondrion inner membrane</location>
    </subcellularLocation>
</comment>
<evidence type="ECO:0000256" key="18">
    <source>
        <dbReference type="PROSITE-ProRule" id="PRU00259"/>
    </source>
</evidence>
<evidence type="ECO:0000256" key="11">
    <source>
        <dbReference type="ARBA" id="ARBA00022792"/>
    </source>
</evidence>
<keyword evidence="9" id="KW-0812">Transmembrane</keyword>
<sequence>MLRRSILELSHRRWYPRRIPRQTVTQHSSPFIYSRKEFSTSLGKNATEKPESKSVLPKVALGSAIIGGAFLVAYQAGYLDQYLGKNPKVSTDSTSIGFDHKKEEGTQVVSSSNEETNKLTPFVDLPEQKVQTDIGVPPQSSETQVENQANAGDKSNETLGESTAAVPEKDLPEYSQSSLPSVDQNAHAAVSAEGNLKKVESEATKVPSKEIQDTQVDIQSSAAIGEKETEIVPSITTADKPQDEPSKGAKLPSLASEESQLKSVPSLHPTTEDKPGEEIEAPSSLLDTYHLREKTDESYLTSLDRKYEQLKETEAFGTAIEDLNEGYLSKDGKLVLDFLQAIHAAEKRQAELDAHAFAEEKRALKEKYEKELRDSRARELMHTEEAAILEKELRREKAKAAAAIKSLQEKMEQKLKMEIEEKEREAELELQKAKELGKAELAAAMANEKAAQIEKMAEANLHINALCMAFYARSEEARKSHSVHKLALGALALEDALSKGLPIQKEIDAIRTYLEGVEKDSVLDLVLSSLPEETRYHGTDTLLELNQKFNALKGTLRHFSLIPPGGGGILTHSLAHLASFLKVKEVDQSGEGIESIISRVDNYLAEGKLAEAAAALEQGVKGSQAEEIIGDWVKQVRNRAITEQALTLFAIDDPLSFPQIHFTKLAATLAWRFAANNGSSLATNDMEKNGDAKIQDSEPPTPHSVIKMGLRDRTSSMEDPDGTLASVAQCIEQLRQSSSSVQEKEYSLRQLLELIDTRENAFSAVGSHSQAVPVLVSLLRSGSLGVKIQAATVLGSLCKENELRVKVLLGGCIPPLLGLLKSSSAEGQIAAAKTIYAVSQGGAKDHVGSKIFSTEGVVPVLWKQLQNGLKTGDLVDDLLTGALKNLSSSTEGFWSATVQAGGVDILVKLLTTGQPSTQANVCFLLACMMMEDASVCSKVLAAEATKQLLKLLGPGNEAPVRAEAAGALKSLSSQSKEARREIANSNGIPGLITATIAPSKEFMQGEYAQALQENAMCALANISGGLSYVISSLGQSLESCTSPAQTADTLGALASALMIYDSNAESTRASDPLVIEQTLVNQFQPRLPFLVQERTIEALASLYGNAILSVKLANSDAKRLLVGLITMATSEVQEELVRALLSLCNNEGSLWRALQGREGVQLLISLLGLSSEQQQECAVALLCVLSNENDESKWAITAAGGIPPLVQILETGSVKAKEDSALILKNLCNHSEDIRACVESADAVPALLWLLKNGSPNGKEIAAKTLNHLIHKSDTATISQLSALLTSDLPESKVYVLDALRSMLSVVPFHDILREGSAANDAIETMIKILSSTKEETQAKSASALAGIFETRKDLRESNIAVKALWSVMKLLNVESENILVESCHCLAAIFLSIKENRDVAAVARDAMSPLVALADSSVLEVTEQAVCALANLILDAEISETAIAEQIILPSTRVLREGTVNGKTHAAAAIARLLHSRQIDYAITDCVNRAGTILALVSFLESAGGGSVATAEALDALAILSRSEGTSGQIKPTWAVLAEFPKRVSPIVSSIADATPLLQDKAIEILSRLCHDQPLVLGDTVASASECIPSIARRVINSKNVKVKIGGTALLICAAKVNHHRVVEDLDQSNSSTHLIQSLVAMLSSGGSSLANPQDDNQDSISICRHAKEESRNEESDTGTAVISGSNLAIWLLSILACHDEKSKIAIMESGAVEVVTERISERSSQYAQMDFKEDNSIWICALLLAILFQDRDIIRAHATMKSIPVLANLVKSEVSANRYFAAQAMASLVCNGSRGTLLSVANSGAAGGLISLLGCADVDIQDVLDLSEEFALVRYPDQVALERLFRVEDIRVGATSRKAIPALVDLLKPIPDRPGAPFLALGLLTQLAKDCPSNKIMMVESGALEALTKYLSLSPQDATEEAATDLLGILFSSAEIRRHEAAFGAVSQLVAVLRLGGRAARYSAAKALESLFSADHIRNAETARQAVQPLVEILNTGLEREQHAAIAALVRLLSENPSRALAVADVEMNAVDVLCKILSSNCSNELKGDAAELCGVLFANTRIRSTVAAARCVEPLVSLLVTEFSPAQHSVVRALDKLVDDEQLAELVAAHGAVIPLVGLLYGKNYTLHEAISRAVVKLGKDRPACKMEMVKAGVIESVLDILLEAPDFLCAAFAELLRILTNNATIAKGPSAAKVVEPLFHLLSRPEFGPDGQHSALQVLVNILEHPQCRADYRLTSHQAIEPLIPLLDSPAPAVQQLAAELLSHLLLEEDLQKDAVTQHVIGPLIRILGSGIHILQQRAVKALVSIALTWPNEIAKEGGVIELSKVILQADPSLPHALWESAANVLASILQFSSEFYLEVPIAVLVRLLRSGSESTVVGALNALLVLESDDGTSAEAMAESGAIEALLELLRAHQCEETAARLLEVLLNNVKIRETKATKTAIVPLSQYLLDPQTQAQQARLLATLALGDLFQNEALARSADAVSACRALVNVLEDQPTEEMKVVAICALQNLVMYSRSNKRAVAEAGGVQVVLDLIGSSDPDTSVQAAMFVKLLFSNHTIQEYASSETVRAITAAIEKDLWATGTVNEEYLKALNSLFSNFPRLRATEPATLSIPHLVTTLKTGSEATQEAALDALFLLRQAWSACPAEVSRAQSVAAADAIPLLQYLIQSGPPRFQEKAEFLLQCLPGTLVVIIKRGNNMKQSVGNPSVFCKLTLGNTPPRQTKVVSTGPNPEWDESFAWTFESPPKGQKLHISCKNKSKMGKSSFGKVTIQIDRVVMLGAVAGEYTLLPESKSGASRNLEIEFQWSNK</sequence>
<dbReference type="GO" id="GO:0008017">
    <property type="term" value="F:microtubule binding"/>
    <property type="evidence" value="ECO:0007669"/>
    <property type="project" value="InterPro"/>
</dbReference>
<dbReference type="EMBL" id="AWWV01014543">
    <property type="protein sequence ID" value="OMO56000.1"/>
    <property type="molecule type" value="Genomic_DNA"/>
</dbReference>
<evidence type="ECO:0000256" key="3">
    <source>
        <dbReference type="ARBA" id="ARBA00004413"/>
    </source>
</evidence>
<feature type="region of interest" description="Disordered" evidence="20">
    <location>
        <begin position="92"/>
        <end position="279"/>
    </location>
</feature>
<dbReference type="InterPro" id="IPR011989">
    <property type="entry name" value="ARM-like"/>
</dbReference>
<keyword evidence="8" id="KW-0341">Growth regulation</keyword>
<dbReference type="InterPro" id="IPR019133">
    <property type="entry name" value="MIC60"/>
</dbReference>
<keyword evidence="6" id="KW-1003">Cell membrane</keyword>
<accession>A0A1R3GDB1</accession>
<evidence type="ECO:0000313" key="22">
    <source>
        <dbReference type="EMBL" id="OMO56000.1"/>
    </source>
</evidence>
<gene>
    <name evidence="22" type="ORF">CCACVL1_26831</name>
</gene>
<evidence type="ECO:0000256" key="2">
    <source>
        <dbReference type="ARBA" id="ARBA00004273"/>
    </source>
</evidence>
<feature type="repeat" description="ARM" evidence="18">
    <location>
        <begin position="1860"/>
        <end position="1904"/>
    </location>
</feature>
<evidence type="ECO:0000256" key="9">
    <source>
        <dbReference type="ARBA" id="ARBA00022692"/>
    </source>
</evidence>
<evidence type="ECO:0000256" key="19">
    <source>
        <dbReference type="SAM" id="Coils"/>
    </source>
</evidence>
<keyword evidence="11" id="KW-0999">Mitochondrion inner membrane</keyword>
<feature type="compositionally biased region" description="Polar residues" evidence="20">
    <location>
        <begin position="174"/>
        <end position="184"/>
    </location>
</feature>
<keyword evidence="14" id="KW-0496">Mitochondrion</keyword>
<keyword evidence="10" id="KW-0677">Repeat</keyword>
<dbReference type="FunFam" id="1.25.10.10:FF:000875">
    <property type="entry name" value="Protein CELLULOSE SYNTHASE INTERACTIVE 1"/>
    <property type="match status" value="1"/>
</dbReference>
<dbReference type="Pfam" id="PF00168">
    <property type="entry name" value="C2"/>
    <property type="match status" value="1"/>
</dbReference>
<evidence type="ECO:0000256" key="7">
    <source>
        <dbReference type="ARBA" id="ARBA00022490"/>
    </source>
</evidence>
<feature type="domain" description="C2" evidence="21">
    <location>
        <begin position="2675"/>
        <end position="2792"/>
    </location>
</feature>
<evidence type="ECO:0000259" key="21">
    <source>
        <dbReference type="PROSITE" id="PS50004"/>
    </source>
</evidence>
<feature type="compositionally biased region" description="Basic and acidic residues" evidence="20">
    <location>
        <begin position="195"/>
        <end position="212"/>
    </location>
</feature>
<dbReference type="PROSITE" id="PS50004">
    <property type="entry name" value="C2"/>
    <property type="match status" value="1"/>
</dbReference>
<dbReference type="GO" id="GO:0005886">
    <property type="term" value="C:plasma membrane"/>
    <property type="evidence" value="ECO:0007669"/>
    <property type="project" value="UniProtKB-SubCell"/>
</dbReference>
<dbReference type="FunFam" id="1.25.10.10:FF:001217">
    <property type="entry name" value="Protein CELLULOSE SYNTHASE INTERACTIVE 1"/>
    <property type="match status" value="1"/>
</dbReference>
<reference evidence="22 23" key="1">
    <citation type="submission" date="2013-09" db="EMBL/GenBank/DDBJ databases">
        <title>Corchorus capsularis genome sequencing.</title>
        <authorList>
            <person name="Alam M."/>
            <person name="Haque M.S."/>
            <person name="Islam M.S."/>
            <person name="Emdad E.M."/>
            <person name="Islam M.M."/>
            <person name="Ahmed B."/>
            <person name="Halim A."/>
            <person name="Hossen Q.M.M."/>
            <person name="Hossain M.Z."/>
            <person name="Ahmed R."/>
            <person name="Khan M.M."/>
            <person name="Islam R."/>
            <person name="Rashid M.M."/>
            <person name="Khan S.A."/>
            <person name="Rahman M.S."/>
            <person name="Alam M."/>
        </authorList>
    </citation>
    <scope>NUCLEOTIDE SEQUENCE [LARGE SCALE GENOMIC DNA]</scope>
    <source>
        <strain evidence="23">cv. CVL-1</strain>
        <tissue evidence="22">Whole seedling</tissue>
    </source>
</reference>
<dbReference type="PANTHER" id="PTHR46369">
    <property type="entry name" value="PROTEIN CELLULOSE SYNTHASE INTERACTIVE 1"/>
    <property type="match status" value="1"/>
</dbReference>
<dbReference type="InterPro" id="IPR000225">
    <property type="entry name" value="Armadillo"/>
</dbReference>
<keyword evidence="17" id="KW-0961">Cell wall biogenesis/degradation</keyword>
<evidence type="ECO:0000313" key="23">
    <source>
        <dbReference type="Proteomes" id="UP000188268"/>
    </source>
</evidence>
<dbReference type="STRING" id="210143.A0A1R3GDB1"/>
<dbReference type="GO" id="GO:0055028">
    <property type="term" value="C:cortical microtubule"/>
    <property type="evidence" value="ECO:0007669"/>
    <property type="project" value="UniProtKB-ARBA"/>
</dbReference>
<name>A0A1R3GDB1_COCAP</name>
<protein>
    <submittedName>
        <fullName evidence="22">C2 calcium-dependent membrane targeting</fullName>
    </submittedName>
</protein>
<evidence type="ECO:0000256" key="4">
    <source>
        <dbReference type="ARBA" id="ARBA00010877"/>
    </source>
</evidence>
<dbReference type="OMA" id="IIFPITH"/>
<evidence type="ECO:0000256" key="17">
    <source>
        <dbReference type="ARBA" id="ARBA00023316"/>
    </source>
</evidence>
<dbReference type="Gene3D" id="2.60.40.150">
    <property type="entry name" value="C2 domain"/>
    <property type="match status" value="1"/>
</dbReference>
<dbReference type="Gramene" id="OMO56000">
    <property type="protein sequence ID" value="OMO56000"/>
    <property type="gene ID" value="CCACVL1_26831"/>
</dbReference>
<dbReference type="GO" id="GO:0008360">
    <property type="term" value="P:regulation of cell shape"/>
    <property type="evidence" value="ECO:0007669"/>
    <property type="project" value="UniProtKB-KW"/>
</dbReference>
<evidence type="ECO:0000256" key="20">
    <source>
        <dbReference type="SAM" id="MobiDB-lite"/>
    </source>
</evidence>
<dbReference type="SUPFAM" id="SSF49562">
    <property type="entry name" value="C2 domain (Calcium/lipid-binding domain, CaLB)"/>
    <property type="match status" value="1"/>
</dbReference>
<evidence type="ECO:0000256" key="14">
    <source>
        <dbReference type="ARBA" id="ARBA00023128"/>
    </source>
</evidence>
<keyword evidence="7" id="KW-0963">Cytoplasm</keyword>
<dbReference type="GO" id="GO:2001006">
    <property type="term" value="P:regulation of cellulose biosynthetic process"/>
    <property type="evidence" value="ECO:0007669"/>
    <property type="project" value="InterPro"/>
</dbReference>
<keyword evidence="12" id="KW-0133">Cell shape</keyword>
<dbReference type="SMART" id="SM00239">
    <property type="entry name" value="C2"/>
    <property type="match status" value="1"/>
</dbReference>
<dbReference type="GO" id="GO:0009664">
    <property type="term" value="P:plant-type cell wall organization"/>
    <property type="evidence" value="ECO:0007669"/>
    <property type="project" value="UniProtKB-ARBA"/>
</dbReference>
<proteinExistence type="inferred from homology"/>
<dbReference type="Gene3D" id="1.25.10.10">
    <property type="entry name" value="Leucine-rich Repeat Variant"/>
    <property type="match status" value="8"/>
</dbReference>
<dbReference type="GO" id="GO:0005743">
    <property type="term" value="C:mitochondrial inner membrane"/>
    <property type="evidence" value="ECO:0007669"/>
    <property type="project" value="UniProtKB-SubCell"/>
</dbReference>
<dbReference type="PANTHER" id="PTHR46369:SF2">
    <property type="entry name" value="PROTEIN CELLULOSE SYNTHASE INTERACTIVE 1"/>
    <property type="match status" value="1"/>
</dbReference>
<keyword evidence="16" id="KW-0206">Cytoskeleton</keyword>
<dbReference type="InterPro" id="IPR000008">
    <property type="entry name" value="C2_dom"/>
</dbReference>
<keyword evidence="5" id="KW-0217">Developmental protein</keyword>
<dbReference type="Proteomes" id="UP000188268">
    <property type="component" value="Unassembled WGS sequence"/>
</dbReference>
<dbReference type="FunFam" id="1.25.10.10:FF:000442">
    <property type="entry name" value="Coatomer beta subunit"/>
    <property type="match status" value="1"/>
</dbReference>
<keyword evidence="15" id="KW-0472">Membrane</keyword>
<organism evidence="22 23">
    <name type="scientific">Corchorus capsularis</name>
    <name type="common">Jute</name>
    <dbReference type="NCBI Taxonomy" id="210143"/>
    <lineage>
        <taxon>Eukaryota</taxon>
        <taxon>Viridiplantae</taxon>
        <taxon>Streptophyta</taxon>
        <taxon>Embryophyta</taxon>
        <taxon>Tracheophyta</taxon>
        <taxon>Spermatophyta</taxon>
        <taxon>Magnoliopsida</taxon>
        <taxon>eudicotyledons</taxon>
        <taxon>Gunneridae</taxon>
        <taxon>Pentapetalae</taxon>
        <taxon>rosids</taxon>
        <taxon>malvids</taxon>
        <taxon>Malvales</taxon>
        <taxon>Malvaceae</taxon>
        <taxon>Grewioideae</taxon>
        <taxon>Apeibeae</taxon>
        <taxon>Corchorus</taxon>
    </lineage>
</organism>
<evidence type="ECO:0000256" key="8">
    <source>
        <dbReference type="ARBA" id="ARBA00022604"/>
    </source>
</evidence>
<dbReference type="CDD" id="cd00030">
    <property type="entry name" value="C2"/>
    <property type="match status" value="1"/>
</dbReference>
<evidence type="ECO:0000256" key="12">
    <source>
        <dbReference type="ARBA" id="ARBA00022960"/>
    </source>
</evidence>
<dbReference type="InterPro" id="IPR035892">
    <property type="entry name" value="C2_domain_sf"/>
</dbReference>
<dbReference type="PROSITE" id="PS50176">
    <property type="entry name" value="ARM_REPEAT"/>
    <property type="match status" value="2"/>
</dbReference>
<evidence type="ECO:0000256" key="5">
    <source>
        <dbReference type="ARBA" id="ARBA00022473"/>
    </source>
</evidence>
<keyword evidence="13" id="KW-1133">Transmembrane helix</keyword>
<dbReference type="GO" id="GO:0010330">
    <property type="term" value="C:cellulose synthase complex"/>
    <property type="evidence" value="ECO:0007669"/>
    <property type="project" value="InterPro"/>
</dbReference>
<keyword evidence="19" id="KW-0175">Coiled coil</keyword>
<comment type="caution">
    <text evidence="22">The sequence shown here is derived from an EMBL/GenBank/DDBJ whole genome shotgun (WGS) entry which is preliminary data.</text>
</comment>
<feature type="coiled-coil region" evidence="19">
    <location>
        <begin position="347"/>
        <end position="439"/>
    </location>
</feature>
<evidence type="ECO:0000256" key="16">
    <source>
        <dbReference type="ARBA" id="ARBA00023212"/>
    </source>
</evidence>
<dbReference type="InterPro" id="IPR016024">
    <property type="entry name" value="ARM-type_fold"/>
</dbReference>
<dbReference type="InterPro" id="IPR044297">
    <property type="entry name" value="CSI1/2/3"/>
</dbReference>
<evidence type="ECO:0000256" key="6">
    <source>
        <dbReference type="ARBA" id="ARBA00022475"/>
    </source>
</evidence>
<evidence type="ECO:0000256" key="15">
    <source>
        <dbReference type="ARBA" id="ARBA00023136"/>
    </source>
</evidence>
<dbReference type="OrthoDB" id="7537227at2759"/>
<dbReference type="SUPFAM" id="SSF48371">
    <property type="entry name" value="ARM repeat"/>
    <property type="match status" value="6"/>
</dbReference>
<feature type="compositionally biased region" description="Basic and acidic residues" evidence="20">
    <location>
        <begin position="685"/>
        <end position="696"/>
    </location>
</feature>
<dbReference type="GO" id="GO:0072699">
    <property type="term" value="P:protein localization to cortical microtubule cytoskeleton"/>
    <property type="evidence" value="ECO:0007669"/>
    <property type="project" value="UniProtKB-ARBA"/>
</dbReference>
<feature type="compositionally biased region" description="Polar residues" evidence="20">
    <location>
        <begin position="138"/>
        <end position="150"/>
    </location>
</feature>
<dbReference type="GO" id="GO:0009653">
    <property type="term" value="P:anatomical structure morphogenesis"/>
    <property type="evidence" value="ECO:0007669"/>
    <property type="project" value="UniProtKB-ARBA"/>
</dbReference>
<dbReference type="GO" id="GO:0051211">
    <property type="term" value="P:anisotropic cell growth"/>
    <property type="evidence" value="ECO:0007669"/>
    <property type="project" value="InterPro"/>
</dbReference>
<dbReference type="FunFam" id="2.60.40.150:FF:000170">
    <property type="entry name" value="Protein CELLULOSE SYNTHASE INTERACTIVE 1"/>
    <property type="match status" value="1"/>
</dbReference>
<dbReference type="GO" id="GO:0030244">
    <property type="term" value="P:cellulose biosynthetic process"/>
    <property type="evidence" value="ECO:0007669"/>
    <property type="project" value="UniProtKB-ARBA"/>
</dbReference>
<dbReference type="Pfam" id="PF00514">
    <property type="entry name" value="Arm"/>
    <property type="match status" value="1"/>
</dbReference>
<dbReference type="Pfam" id="PF09731">
    <property type="entry name" value="Mitofilin"/>
    <property type="match status" value="1"/>
</dbReference>
<feature type="compositionally biased region" description="Polar residues" evidence="20">
    <location>
        <begin position="213"/>
        <end position="222"/>
    </location>
</feature>
<evidence type="ECO:0000256" key="10">
    <source>
        <dbReference type="ARBA" id="ARBA00022737"/>
    </source>
</evidence>
<dbReference type="GO" id="GO:0009832">
    <property type="term" value="P:plant-type cell wall biogenesis"/>
    <property type="evidence" value="ECO:0007669"/>
    <property type="project" value="UniProtKB-ARBA"/>
</dbReference>